<comment type="caution">
    <text evidence="1">The sequence shown here is derived from an EMBL/GenBank/DDBJ whole genome shotgun (WGS) entry which is preliminary data.</text>
</comment>
<sequence length="196" mass="22036">MDLSEIPFNEPVIIWSVYKKLSLQNPLGSKKARCLSDNRDIYEQLILRHVRDDKVAIQSVRNGRFLHVRTNGECVFDLKQPGPRELFSMETDSSCALYFVSQHTGTTLQCSPNCDVRCVNENRLGGEAWRIVEPRTMTQVVGQLQILAQLSHKLLNLELARSGNTPEQIEQIGLDIFDAPLATVTTVNVALEAEEA</sequence>
<dbReference type="OrthoDB" id="162393at2759"/>
<accession>A0A976IM63</accession>
<evidence type="ECO:0000313" key="1">
    <source>
        <dbReference type="EMBL" id="TDH74417.1"/>
    </source>
</evidence>
<dbReference type="SUPFAM" id="SSF50405">
    <property type="entry name" value="Actin-crosslinking proteins"/>
    <property type="match status" value="1"/>
</dbReference>
<dbReference type="EMBL" id="SHOA02000011">
    <property type="protein sequence ID" value="TDH74417.1"/>
    <property type="molecule type" value="Genomic_DNA"/>
</dbReference>
<organism evidence="1 2">
    <name type="scientific">Bremia lactucae</name>
    <name type="common">Lettuce downy mildew</name>
    <dbReference type="NCBI Taxonomy" id="4779"/>
    <lineage>
        <taxon>Eukaryota</taxon>
        <taxon>Sar</taxon>
        <taxon>Stramenopiles</taxon>
        <taxon>Oomycota</taxon>
        <taxon>Peronosporomycetes</taxon>
        <taxon>Peronosporales</taxon>
        <taxon>Peronosporaceae</taxon>
        <taxon>Bremia</taxon>
    </lineage>
</organism>
<keyword evidence="2" id="KW-1185">Reference proteome</keyword>
<protein>
    <submittedName>
        <fullName evidence="1">Uncharacterized protein</fullName>
    </submittedName>
</protein>
<proteinExistence type="predicted"/>
<dbReference type="KEGG" id="blac:94345254"/>
<dbReference type="Gene3D" id="2.80.10.50">
    <property type="match status" value="1"/>
</dbReference>
<dbReference type="RefSeq" id="XP_067823915.1">
    <property type="nucleotide sequence ID" value="XM_067959583.1"/>
</dbReference>
<gene>
    <name evidence="1" type="ORF">CCR75_001480</name>
</gene>
<name>A0A976IM63_BRELC</name>
<dbReference type="InterPro" id="IPR008999">
    <property type="entry name" value="Actin-crosslinking"/>
</dbReference>
<evidence type="ECO:0000313" key="2">
    <source>
        <dbReference type="Proteomes" id="UP000294530"/>
    </source>
</evidence>
<reference evidence="1 2" key="1">
    <citation type="journal article" date="2021" name="Genome Biol.">
        <title>AFLAP: assembly-free linkage analysis pipeline using k-mers from genome sequencing data.</title>
        <authorList>
            <person name="Fletcher K."/>
            <person name="Zhang L."/>
            <person name="Gil J."/>
            <person name="Han R."/>
            <person name="Cavanaugh K."/>
            <person name="Michelmore R."/>
        </authorList>
    </citation>
    <scope>NUCLEOTIDE SEQUENCE [LARGE SCALE GENOMIC DNA]</scope>
    <source>
        <strain evidence="1 2">SF5</strain>
    </source>
</reference>
<dbReference type="Proteomes" id="UP000294530">
    <property type="component" value="Unassembled WGS sequence"/>
</dbReference>
<dbReference type="AlphaFoldDB" id="A0A976IM63"/>
<dbReference type="GeneID" id="94345254"/>